<dbReference type="SMART" id="SM00343">
    <property type="entry name" value="ZnF_C2HC"/>
    <property type="match status" value="1"/>
</dbReference>
<accession>A0A4S4L7A2</accession>
<feature type="region of interest" description="Disordered" evidence="8">
    <location>
        <begin position="181"/>
        <end position="203"/>
    </location>
</feature>
<dbReference type="GO" id="GO:0006397">
    <property type="term" value="P:mRNA processing"/>
    <property type="evidence" value="ECO:0007669"/>
    <property type="project" value="UniProtKB-KW"/>
</dbReference>
<dbReference type="AlphaFoldDB" id="A0A4S4L7A2"/>
<dbReference type="GO" id="GO:0016567">
    <property type="term" value="P:protein ubiquitination"/>
    <property type="evidence" value="ECO:0007669"/>
    <property type="project" value="InterPro"/>
</dbReference>
<protein>
    <recommendedName>
        <fullName evidence="13">DWNN domain-containing protein</fullName>
    </recommendedName>
</protein>
<dbReference type="EMBL" id="SGPK01000149">
    <property type="protein sequence ID" value="THH07319.1"/>
    <property type="molecule type" value="Genomic_DNA"/>
</dbReference>
<comment type="caution">
    <text evidence="11">The sequence shown here is derived from an EMBL/GenBank/DDBJ whole genome shotgun (WGS) entry which is preliminary data.</text>
</comment>
<dbReference type="SUPFAM" id="SSF57756">
    <property type="entry name" value="Retrovirus zinc finger-like domains"/>
    <property type="match status" value="1"/>
</dbReference>
<dbReference type="InterPro" id="IPR013083">
    <property type="entry name" value="Znf_RING/FYVE/PHD"/>
</dbReference>
<keyword evidence="2" id="KW-0507">mRNA processing</keyword>
<proteinExistence type="predicted"/>
<feature type="domain" description="DWNN" evidence="10">
    <location>
        <begin position="5"/>
        <end position="76"/>
    </location>
</feature>
<dbReference type="PROSITE" id="PS51282">
    <property type="entry name" value="DWNN"/>
    <property type="match status" value="1"/>
</dbReference>
<gene>
    <name evidence="11" type="ORF">EW145_g3461</name>
</gene>
<dbReference type="Proteomes" id="UP000308199">
    <property type="component" value="Unassembled WGS sequence"/>
</dbReference>
<dbReference type="Gene3D" id="3.10.20.90">
    <property type="entry name" value="Phosphatidylinositol 3-kinase Catalytic Subunit, Chain A, domain 1"/>
    <property type="match status" value="1"/>
</dbReference>
<dbReference type="PANTHER" id="PTHR15439">
    <property type="entry name" value="RETINOBLASTOMA-BINDING PROTEIN 6"/>
    <property type="match status" value="1"/>
</dbReference>
<dbReference type="InterPro" id="IPR025829">
    <property type="entry name" value="Zn_knuckle_CX2CX3GHX4C"/>
</dbReference>
<evidence type="ECO:0000256" key="1">
    <source>
        <dbReference type="ARBA" id="ARBA00004123"/>
    </source>
</evidence>
<evidence type="ECO:0000313" key="12">
    <source>
        <dbReference type="Proteomes" id="UP000308199"/>
    </source>
</evidence>
<feature type="compositionally biased region" description="Polar residues" evidence="8">
    <location>
        <begin position="285"/>
        <end position="294"/>
    </location>
</feature>
<keyword evidence="4 7" id="KW-0863">Zinc-finger</keyword>
<evidence type="ECO:0000313" key="11">
    <source>
        <dbReference type="EMBL" id="THH07319.1"/>
    </source>
</evidence>
<keyword evidence="12" id="KW-1185">Reference proteome</keyword>
<dbReference type="GO" id="GO:0005634">
    <property type="term" value="C:nucleus"/>
    <property type="evidence" value="ECO:0007669"/>
    <property type="project" value="UniProtKB-SubCell"/>
</dbReference>
<evidence type="ECO:0000259" key="10">
    <source>
        <dbReference type="PROSITE" id="PS51282"/>
    </source>
</evidence>
<dbReference type="InterPro" id="IPR001878">
    <property type="entry name" value="Znf_CCHC"/>
</dbReference>
<dbReference type="GO" id="GO:0061630">
    <property type="term" value="F:ubiquitin protein ligase activity"/>
    <property type="evidence" value="ECO:0007669"/>
    <property type="project" value="InterPro"/>
</dbReference>
<feature type="compositionally biased region" description="Basic and acidic residues" evidence="8">
    <location>
        <begin position="549"/>
        <end position="558"/>
    </location>
</feature>
<dbReference type="Gene3D" id="4.10.60.10">
    <property type="entry name" value="Zinc finger, CCHC-type"/>
    <property type="match status" value="1"/>
</dbReference>
<dbReference type="Pfam" id="PF08783">
    <property type="entry name" value="DWNN"/>
    <property type="match status" value="1"/>
</dbReference>
<feature type="region of interest" description="Disordered" evidence="8">
    <location>
        <begin position="503"/>
        <end position="558"/>
    </location>
</feature>
<dbReference type="PROSITE" id="PS50158">
    <property type="entry name" value="ZF_CCHC"/>
    <property type="match status" value="1"/>
</dbReference>
<feature type="compositionally biased region" description="Polar residues" evidence="8">
    <location>
        <begin position="503"/>
        <end position="514"/>
    </location>
</feature>
<evidence type="ECO:0000256" key="3">
    <source>
        <dbReference type="ARBA" id="ARBA00022723"/>
    </source>
</evidence>
<dbReference type="OrthoDB" id="106784at2759"/>
<evidence type="ECO:0000259" key="9">
    <source>
        <dbReference type="PROSITE" id="PS50158"/>
    </source>
</evidence>
<organism evidence="11 12">
    <name type="scientific">Phellinidium pouzarii</name>
    <dbReference type="NCBI Taxonomy" id="167371"/>
    <lineage>
        <taxon>Eukaryota</taxon>
        <taxon>Fungi</taxon>
        <taxon>Dikarya</taxon>
        <taxon>Basidiomycota</taxon>
        <taxon>Agaricomycotina</taxon>
        <taxon>Agaricomycetes</taxon>
        <taxon>Hymenochaetales</taxon>
        <taxon>Hymenochaetaceae</taxon>
        <taxon>Phellinidium</taxon>
    </lineage>
</organism>
<feature type="domain" description="CCHC-type" evidence="9">
    <location>
        <begin position="213"/>
        <end position="227"/>
    </location>
</feature>
<dbReference type="Gene3D" id="3.30.40.10">
    <property type="entry name" value="Zinc/RING finger domain, C3HC4 (zinc finger)"/>
    <property type="match status" value="1"/>
</dbReference>
<dbReference type="GO" id="GO:0008270">
    <property type="term" value="F:zinc ion binding"/>
    <property type="evidence" value="ECO:0007669"/>
    <property type="project" value="UniProtKB-KW"/>
</dbReference>
<reference evidence="11 12" key="1">
    <citation type="submission" date="2019-02" db="EMBL/GenBank/DDBJ databases">
        <title>Genome sequencing of the rare red list fungi Phellinidium pouzarii.</title>
        <authorList>
            <person name="Buettner E."/>
            <person name="Kellner H."/>
        </authorList>
    </citation>
    <scope>NUCLEOTIDE SEQUENCE [LARGE SCALE GENOMIC DNA]</scope>
    <source>
        <strain evidence="11 12">DSM 108285</strain>
    </source>
</reference>
<dbReference type="GO" id="GO:0003676">
    <property type="term" value="F:nucleic acid binding"/>
    <property type="evidence" value="ECO:0007669"/>
    <property type="project" value="InterPro"/>
</dbReference>
<feature type="region of interest" description="Disordered" evidence="8">
    <location>
        <begin position="387"/>
        <end position="419"/>
    </location>
</feature>
<dbReference type="CDD" id="cd16620">
    <property type="entry name" value="vRING-HC-C4C4_RBBP6"/>
    <property type="match status" value="1"/>
</dbReference>
<dbReference type="InterPro" id="IPR014891">
    <property type="entry name" value="DWNN_domain"/>
</dbReference>
<dbReference type="InterPro" id="IPR033489">
    <property type="entry name" value="RBBP6"/>
</dbReference>
<evidence type="ECO:0000256" key="6">
    <source>
        <dbReference type="ARBA" id="ARBA00023242"/>
    </source>
</evidence>
<dbReference type="PANTHER" id="PTHR15439:SF0">
    <property type="entry name" value="CELL DIVISION CYCLE AND APOPTOSIS REGULATOR PROTEIN 1-RELATED"/>
    <property type="match status" value="1"/>
</dbReference>
<keyword evidence="3" id="KW-0479">Metal-binding</keyword>
<comment type="subcellular location">
    <subcellularLocation>
        <location evidence="1">Nucleus</location>
    </subcellularLocation>
</comment>
<dbReference type="SMART" id="SM01180">
    <property type="entry name" value="DWNN"/>
    <property type="match status" value="1"/>
</dbReference>
<evidence type="ECO:0000256" key="7">
    <source>
        <dbReference type="PROSITE-ProRule" id="PRU00047"/>
    </source>
</evidence>
<dbReference type="SUPFAM" id="SSF57850">
    <property type="entry name" value="RING/U-box"/>
    <property type="match status" value="1"/>
</dbReference>
<dbReference type="GO" id="GO:0006511">
    <property type="term" value="P:ubiquitin-dependent protein catabolic process"/>
    <property type="evidence" value="ECO:0007669"/>
    <property type="project" value="TreeGrafter"/>
</dbReference>
<name>A0A4S4L7A2_9AGAM</name>
<keyword evidence="5" id="KW-0862">Zinc</keyword>
<sequence>MASSVYYKFKSQRDESKVYFDGTGISVFDLKKEIILANNLKANDFDLLLFDSDDQEYKDDTHIIPRSSLVIAKRIPASKAGKGKGSIYLAGAMPAASTSTEGPMGKEKSFSAPPVRARGAMSKRFDGREDVFKNRALTPTLSSSISNSNNDEALAMAAMFKAQTDVWEETQEKMSQAVPVYNSSRGSNRGGKPFVARQTHYQPDRPLPPSYVCYRCGQKGHWIHGCPTNNDRDYDNRPRLKRTTGIPRSFLKAVESPSEGKLTQGVMVTPDGGYVVAQPDRASWQKQVTRSKGLTPSDVRERPPTDPALACPIDNKLFLDAVKTPCCGTLYCEECIHSHLLENDFVCQKCSKKVPSLDNIVIDKPMRTRVGDYIDRVIRENNEAEEAALKAAESNQQESKEEPKFNQNDSEVQFDHQPGSNFDISQLLNETIPQLQAQIAQLSVMLQNPSLPVHVRQSTVHQFQQYQMQLQQAQTFASLAADMTAAAAAQQSASSINHAFSQSQWSTPFPNQQPAGHDSAYQRLPVSNRRRSNKRERPSDFLEIGGGEPHMKIPRFWE</sequence>
<evidence type="ECO:0000256" key="4">
    <source>
        <dbReference type="ARBA" id="ARBA00022771"/>
    </source>
</evidence>
<dbReference type="InterPro" id="IPR036875">
    <property type="entry name" value="Znf_CCHC_sf"/>
</dbReference>
<keyword evidence="6" id="KW-0539">Nucleus</keyword>
<feature type="region of interest" description="Disordered" evidence="8">
    <location>
        <begin position="98"/>
        <end position="121"/>
    </location>
</feature>
<evidence type="ECO:0000256" key="5">
    <source>
        <dbReference type="ARBA" id="ARBA00022833"/>
    </source>
</evidence>
<evidence type="ECO:0000256" key="2">
    <source>
        <dbReference type="ARBA" id="ARBA00022664"/>
    </source>
</evidence>
<evidence type="ECO:0008006" key="13">
    <source>
        <dbReference type="Google" id="ProtNLM"/>
    </source>
</evidence>
<feature type="region of interest" description="Disordered" evidence="8">
    <location>
        <begin position="285"/>
        <end position="306"/>
    </location>
</feature>
<dbReference type="Pfam" id="PF13696">
    <property type="entry name" value="zf-CCHC_2"/>
    <property type="match status" value="1"/>
</dbReference>
<evidence type="ECO:0000256" key="8">
    <source>
        <dbReference type="SAM" id="MobiDB-lite"/>
    </source>
</evidence>